<accession>A0A7C2B7U4</accession>
<dbReference type="Pfam" id="PF00440">
    <property type="entry name" value="TetR_N"/>
    <property type="match status" value="1"/>
</dbReference>
<evidence type="ECO:0000256" key="1">
    <source>
        <dbReference type="ARBA" id="ARBA00023015"/>
    </source>
</evidence>
<dbReference type="InterPro" id="IPR036271">
    <property type="entry name" value="Tet_transcr_reg_TetR-rel_C_sf"/>
</dbReference>
<dbReference type="GO" id="GO:0003700">
    <property type="term" value="F:DNA-binding transcription factor activity"/>
    <property type="evidence" value="ECO:0007669"/>
    <property type="project" value="TreeGrafter"/>
</dbReference>
<dbReference type="InterPro" id="IPR050109">
    <property type="entry name" value="HTH-type_TetR-like_transc_reg"/>
</dbReference>
<dbReference type="Gene3D" id="1.10.357.10">
    <property type="entry name" value="Tetracycline Repressor, domain 2"/>
    <property type="match status" value="1"/>
</dbReference>
<keyword evidence="3" id="KW-0804">Transcription</keyword>
<keyword evidence="1" id="KW-0805">Transcription regulation</keyword>
<reference evidence="4" key="1">
    <citation type="journal article" date="2020" name="mSystems">
        <title>Genome- and Community-Level Interaction Insights into Carbon Utilization and Element Cycling Functions of Hydrothermarchaeota in Hydrothermal Sediment.</title>
        <authorList>
            <person name="Zhou Z."/>
            <person name="Liu Y."/>
            <person name="Xu W."/>
            <person name="Pan J."/>
            <person name="Luo Z.H."/>
            <person name="Li M."/>
        </authorList>
    </citation>
    <scope>NUCLEOTIDE SEQUENCE [LARGE SCALE GENOMIC DNA]</scope>
    <source>
        <strain evidence="4">SpSt-222</strain>
    </source>
</reference>
<name>A0A7C2B7U4_THERO</name>
<keyword evidence="2" id="KW-0238">DNA-binding</keyword>
<dbReference type="SUPFAM" id="SSF48498">
    <property type="entry name" value="Tetracyclin repressor-like, C-terminal domain"/>
    <property type="match status" value="1"/>
</dbReference>
<evidence type="ECO:0000256" key="3">
    <source>
        <dbReference type="ARBA" id="ARBA00023163"/>
    </source>
</evidence>
<evidence type="ECO:0000313" key="4">
    <source>
        <dbReference type="EMBL" id="HEF65881.1"/>
    </source>
</evidence>
<dbReference type="SUPFAM" id="SSF46689">
    <property type="entry name" value="Homeodomain-like"/>
    <property type="match status" value="1"/>
</dbReference>
<evidence type="ECO:0000256" key="2">
    <source>
        <dbReference type="ARBA" id="ARBA00023125"/>
    </source>
</evidence>
<proteinExistence type="predicted"/>
<dbReference type="Gene3D" id="1.10.10.60">
    <property type="entry name" value="Homeodomain-like"/>
    <property type="match status" value="1"/>
</dbReference>
<dbReference type="InterPro" id="IPR001647">
    <property type="entry name" value="HTH_TetR"/>
</dbReference>
<gene>
    <name evidence="4" type="ORF">ENP47_09830</name>
</gene>
<dbReference type="EMBL" id="DSJL01000011">
    <property type="protein sequence ID" value="HEF65881.1"/>
    <property type="molecule type" value="Genomic_DNA"/>
</dbReference>
<dbReference type="PANTHER" id="PTHR30055">
    <property type="entry name" value="HTH-TYPE TRANSCRIPTIONAL REGULATOR RUTR"/>
    <property type="match status" value="1"/>
</dbReference>
<dbReference type="InterPro" id="IPR009057">
    <property type="entry name" value="Homeodomain-like_sf"/>
</dbReference>
<organism evidence="4">
    <name type="scientific">Thermomicrobium roseum</name>
    <dbReference type="NCBI Taxonomy" id="500"/>
    <lineage>
        <taxon>Bacteria</taxon>
        <taxon>Pseudomonadati</taxon>
        <taxon>Thermomicrobiota</taxon>
        <taxon>Thermomicrobia</taxon>
        <taxon>Thermomicrobiales</taxon>
        <taxon>Thermomicrobiaceae</taxon>
        <taxon>Thermomicrobium</taxon>
    </lineage>
</organism>
<dbReference type="PRINTS" id="PR00455">
    <property type="entry name" value="HTHTETR"/>
</dbReference>
<dbReference type="PANTHER" id="PTHR30055:SF234">
    <property type="entry name" value="HTH-TYPE TRANSCRIPTIONAL REGULATOR BETI"/>
    <property type="match status" value="1"/>
</dbReference>
<dbReference type="AlphaFoldDB" id="A0A7C2B7U4"/>
<dbReference type="PROSITE" id="PS50977">
    <property type="entry name" value="HTH_TETR_2"/>
    <property type="match status" value="1"/>
</dbReference>
<sequence length="193" mass="20896">MVSTISAARERVQAAAERLFAERGYKAVTLRDIAQELGIRQASLYYHFPGGKEELYVTVTERGLQAHREGLEQAIAGAGESLEAGLRAVLQWFASHPPVDLARMLLADFPAISEEHRKRLTELALDCLVRPIENFLQGARKRGEGGAVDTRFAALAILSAAEAIHANARLTGKEPSELVETALPVLLKGLAGS</sequence>
<comment type="caution">
    <text evidence="4">The sequence shown here is derived from an EMBL/GenBank/DDBJ whole genome shotgun (WGS) entry which is preliminary data.</text>
</comment>
<dbReference type="GO" id="GO:0000976">
    <property type="term" value="F:transcription cis-regulatory region binding"/>
    <property type="evidence" value="ECO:0007669"/>
    <property type="project" value="TreeGrafter"/>
</dbReference>
<protein>
    <submittedName>
        <fullName evidence="4">TetR/AcrR family transcriptional regulator</fullName>
    </submittedName>
</protein>